<proteinExistence type="predicted"/>
<dbReference type="InterPro" id="IPR006521">
    <property type="entry name" value="Tail_protein_I"/>
</dbReference>
<dbReference type="AlphaFoldDB" id="A0A6M0S8Y4"/>
<comment type="caution">
    <text evidence="1">The sequence shown here is derived from an EMBL/GenBank/DDBJ whole genome shotgun (WGS) entry which is preliminary data.</text>
</comment>
<gene>
    <name evidence="1" type="ORF">D0962_19155</name>
</gene>
<sequence>MAQTQTGRMIDLELVPLQEPDLASGSAISFSPSSTLSRIATPRPLPSSLTTQLQLQPGEPNELVVRIKNRGEANLTLQFTIMGDIPSGWCQIHTEGSTLPAHHQMETVFYFVSPTDFFERPLSPSQLPLRLDYKGQLKVTASSQRGDAEEHLTPFQLLVRPPSKYLDLLPDIYRRTDIVGRFLKIFETTFEPTVDILDHLWAYLDPLTAPRAMLPFLAHWVGWSFQVPLGLEQQRMLIRYAMEIYRWRGTRRGLRFYLHLASGLPLDEHIPDEFQKAIGIHETFSPGHVLGQAVIGTSAILGGSRPCHFSVRLRPPENHPLDESLIRTIIDQEKPAFCSYDLVIEAGVDSS</sequence>
<organism evidence="1 2">
    <name type="scientific">Adonisia turfae CCMR0082</name>
    <dbReference type="NCBI Taxonomy" id="2304604"/>
    <lineage>
        <taxon>Bacteria</taxon>
        <taxon>Bacillati</taxon>
        <taxon>Cyanobacteriota</taxon>
        <taxon>Adonisia</taxon>
        <taxon>Adonisia turfae</taxon>
    </lineage>
</organism>
<evidence type="ECO:0000313" key="1">
    <source>
        <dbReference type="EMBL" id="NEZ64880.1"/>
    </source>
</evidence>
<dbReference type="EMBL" id="QZCE01000002">
    <property type="protein sequence ID" value="NEZ64880.1"/>
    <property type="molecule type" value="Genomic_DNA"/>
</dbReference>
<dbReference type="InterPro" id="IPR011748">
    <property type="entry name" value="Unchr_phage_tail-like"/>
</dbReference>
<protein>
    <submittedName>
        <fullName evidence="1">Phage tail protein</fullName>
    </submittedName>
</protein>
<dbReference type="NCBIfam" id="TIGR02242">
    <property type="entry name" value="tail_TIGR02242"/>
    <property type="match status" value="1"/>
</dbReference>
<dbReference type="Proteomes" id="UP000473574">
    <property type="component" value="Unassembled WGS sequence"/>
</dbReference>
<evidence type="ECO:0000313" key="2">
    <source>
        <dbReference type="Proteomes" id="UP000473574"/>
    </source>
</evidence>
<accession>A0A6M0S8Y4</accession>
<name>A0A6M0S8Y4_9CYAN</name>
<dbReference type="Pfam" id="PF09684">
    <property type="entry name" value="Tail_P2_I"/>
    <property type="match status" value="1"/>
</dbReference>
<dbReference type="RefSeq" id="WP_163665493.1">
    <property type="nucleotide sequence ID" value="NZ_QZCE01000002.1"/>
</dbReference>
<reference evidence="1 2" key="1">
    <citation type="journal article" date="2020" name="Microb. Ecol.">
        <title>Ecogenomics of the Marine Benthic Filamentous Cyanobacterium Adonisia.</title>
        <authorList>
            <person name="Walter J.M."/>
            <person name="Coutinho F.H."/>
            <person name="Leomil L."/>
            <person name="Hargreaves P.I."/>
            <person name="Campeao M.E."/>
            <person name="Vieira V.V."/>
            <person name="Silva B.S."/>
            <person name="Fistarol G.O."/>
            <person name="Salomon P.S."/>
            <person name="Sawabe T."/>
            <person name="Mino S."/>
            <person name="Hosokawa M."/>
            <person name="Miyashita H."/>
            <person name="Maruyama F."/>
            <person name="van Verk M.C."/>
            <person name="Dutilh B.E."/>
            <person name="Thompson C.C."/>
            <person name="Thompson F.L."/>
        </authorList>
    </citation>
    <scope>NUCLEOTIDE SEQUENCE [LARGE SCALE GENOMIC DNA]</scope>
    <source>
        <strain evidence="1 2">CCMR0082</strain>
    </source>
</reference>